<dbReference type="GO" id="GO:0006906">
    <property type="term" value="P:vesicle fusion"/>
    <property type="evidence" value="ECO:0007669"/>
    <property type="project" value="TreeGrafter"/>
</dbReference>
<dbReference type="GO" id="GO:0015031">
    <property type="term" value="P:protein transport"/>
    <property type="evidence" value="ECO:0007669"/>
    <property type="project" value="UniProtKB-KW"/>
</dbReference>
<reference evidence="10 11" key="1">
    <citation type="submission" date="2012-05" db="EMBL/GenBank/DDBJ databases">
        <title>Recombination and specialization in a pathogen metapopulation.</title>
        <authorList>
            <person name="Gardiner A."/>
            <person name="Kemen E."/>
            <person name="Schultz-Larsen T."/>
            <person name="MacLean D."/>
            <person name="Van Oosterhout C."/>
            <person name="Jones J.D.G."/>
        </authorList>
    </citation>
    <scope>NUCLEOTIDE SEQUENCE [LARGE SCALE GENOMIC DNA]</scope>
    <source>
        <strain evidence="10 11">Ac Nc2</strain>
    </source>
</reference>
<dbReference type="AlphaFoldDB" id="A0A024G626"/>
<dbReference type="OrthoDB" id="422156at2759"/>
<evidence type="ECO:0000256" key="8">
    <source>
        <dbReference type="ARBA" id="ARBA00023136"/>
    </source>
</evidence>
<dbReference type="GO" id="GO:0005801">
    <property type="term" value="C:cis-Golgi network"/>
    <property type="evidence" value="ECO:0007669"/>
    <property type="project" value="InterPro"/>
</dbReference>
<evidence type="ECO:0000256" key="4">
    <source>
        <dbReference type="ARBA" id="ARBA00022692"/>
    </source>
</evidence>
<keyword evidence="6 9" id="KW-1133">Transmembrane helix</keyword>
<keyword evidence="5" id="KW-0653">Protein transport</keyword>
<dbReference type="EMBL" id="CAIX01000028">
    <property type="protein sequence ID" value="CCI41988.1"/>
    <property type="molecule type" value="Genomic_DNA"/>
</dbReference>
<evidence type="ECO:0000256" key="1">
    <source>
        <dbReference type="ARBA" id="ARBA00004409"/>
    </source>
</evidence>
<proteinExistence type="inferred from homology"/>
<comment type="similarity">
    <text evidence="2">Belongs to the GOSR1 family.</text>
</comment>
<evidence type="ECO:0000256" key="9">
    <source>
        <dbReference type="SAM" id="Phobius"/>
    </source>
</evidence>
<dbReference type="Proteomes" id="UP000053237">
    <property type="component" value="Unassembled WGS sequence"/>
</dbReference>
<name>A0A024G626_9STRA</name>
<dbReference type="STRING" id="65357.A0A024G626"/>
<dbReference type="PANTHER" id="PTHR21094">
    <property type="entry name" value="GOS-28 SNARE- RELATED"/>
    <property type="match status" value="1"/>
</dbReference>
<keyword evidence="8 9" id="KW-0472">Membrane</keyword>
<keyword evidence="3" id="KW-0813">Transport</keyword>
<dbReference type="InterPro" id="IPR023601">
    <property type="entry name" value="Golgi_SNAP_su1"/>
</dbReference>
<dbReference type="GO" id="GO:0005484">
    <property type="term" value="F:SNAP receptor activity"/>
    <property type="evidence" value="ECO:0007669"/>
    <property type="project" value="TreeGrafter"/>
</dbReference>
<comment type="caution">
    <text evidence="10">The sequence shown here is derived from an EMBL/GenBank/DDBJ whole genome shotgun (WGS) entry which is preliminary data.</text>
</comment>
<protein>
    <submittedName>
        <fullName evidence="10">Uncharacterized protein</fullName>
    </submittedName>
</protein>
<evidence type="ECO:0000256" key="7">
    <source>
        <dbReference type="ARBA" id="ARBA00023034"/>
    </source>
</evidence>
<gene>
    <name evidence="10" type="ORF">BN9_027720</name>
</gene>
<dbReference type="PANTHER" id="PTHR21094:SF2">
    <property type="entry name" value="GOLGI SNAP RECEPTOR COMPLEX MEMBER 1"/>
    <property type="match status" value="1"/>
</dbReference>
<keyword evidence="11" id="KW-1185">Reference proteome</keyword>
<evidence type="ECO:0000313" key="11">
    <source>
        <dbReference type="Proteomes" id="UP000053237"/>
    </source>
</evidence>
<feature type="transmembrane region" description="Helical" evidence="9">
    <location>
        <begin position="226"/>
        <end position="244"/>
    </location>
</feature>
<evidence type="ECO:0000256" key="6">
    <source>
        <dbReference type="ARBA" id="ARBA00022989"/>
    </source>
</evidence>
<dbReference type="GO" id="GO:0031201">
    <property type="term" value="C:SNARE complex"/>
    <property type="evidence" value="ECO:0007669"/>
    <property type="project" value="TreeGrafter"/>
</dbReference>
<dbReference type="GO" id="GO:0006888">
    <property type="term" value="P:endoplasmic reticulum to Golgi vesicle-mediated transport"/>
    <property type="evidence" value="ECO:0007669"/>
    <property type="project" value="InterPro"/>
</dbReference>
<keyword evidence="4 9" id="KW-0812">Transmembrane</keyword>
<keyword evidence="7" id="KW-0333">Golgi apparatus</keyword>
<dbReference type="InParanoid" id="A0A024G626"/>
<organism evidence="10 11">
    <name type="scientific">Albugo candida</name>
    <dbReference type="NCBI Taxonomy" id="65357"/>
    <lineage>
        <taxon>Eukaryota</taxon>
        <taxon>Sar</taxon>
        <taxon>Stramenopiles</taxon>
        <taxon>Oomycota</taxon>
        <taxon>Peronosporomycetes</taxon>
        <taxon>Albuginales</taxon>
        <taxon>Albuginaceae</taxon>
        <taxon>Albugo</taxon>
    </lineage>
</organism>
<evidence type="ECO:0000256" key="5">
    <source>
        <dbReference type="ARBA" id="ARBA00022927"/>
    </source>
</evidence>
<dbReference type="GO" id="GO:0000139">
    <property type="term" value="C:Golgi membrane"/>
    <property type="evidence" value="ECO:0007669"/>
    <property type="project" value="UniProtKB-SubCell"/>
</dbReference>
<dbReference type="GO" id="GO:0005797">
    <property type="term" value="C:Golgi medial cisterna"/>
    <property type="evidence" value="ECO:0007669"/>
    <property type="project" value="TreeGrafter"/>
</dbReference>
<sequence length="247" mass="29113">MKTSYSNPFFDLTHVFFLYTKLLTMMQAARSWDDLKQTPRSLERQLEVNITALNEMSKRMNKCTSTYFDEGQFCDLQLSETIDDMNSYIQNSSSKVQEALLQRYREIYFDLKSDFRRSTCSRGEDQILLLETIQMLKDYYMNDQRWNLPDHLRARFFSNLLHNLSPNTMQRLTCFRQAMAAKNALENQRSHMTTSRNMMTTTTDSFAGIHNLVASIRQKKMRNNTILALVIATCICFTLWWAVLYSI</sequence>
<comment type="subcellular location">
    <subcellularLocation>
        <location evidence="1">Golgi apparatus membrane</location>
        <topology evidence="1">Single-pass type IV membrane protein</topology>
    </subcellularLocation>
</comment>
<accession>A0A024G626</accession>
<evidence type="ECO:0000256" key="3">
    <source>
        <dbReference type="ARBA" id="ARBA00022448"/>
    </source>
</evidence>
<evidence type="ECO:0000313" key="10">
    <source>
        <dbReference type="EMBL" id="CCI41988.1"/>
    </source>
</evidence>
<dbReference type="GO" id="GO:0048219">
    <property type="term" value="P:inter-Golgi cisterna vesicle-mediated transport"/>
    <property type="evidence" value="ECO:0007669"/>
    <property type="project" value="TreeGrafter"/>
</dbReference>
<evidence type="ECO:0000256" key="2">
    <source>
        <dbReference type="ARBA" id="ARBA00008473"/>
    </source>
</evidence>